<name>A0A9N9I2Z6_9GLOM</name>
<evidence type="ECO:0000313" key="2">
    <source>
        <dbReference type="Proteomes" id="UP000789405"/>
    </source>
</evidence>
<dbReference type="OrthoDB" id="2419736at2759"/>
<proteinExistence type="predicted"/>
<protein>
    <submittedName>
        <fullName evidence="1">5370_t:CDS:1</fullName>
    </submittedName>
</protein>
<reference evidence="1" key="1">
    <citation type="submission" date="2021-06" db="EMBL/GenBank/DDBJ databases">
        <authorList>
            <person name="Kallberg Y."/>
            <person name="Tangrot J."/>
            <person name="Rosling A."/>
        </authorList>
    </citation>
    <scope>NUCLEOTIDE SEQUENCE</scope>
    <source>
        <strain evidence="1">MA453B</strain>
    </source>
</reference>
<sequence>MQINWKKLFQDWVLYKNTIIELRLALRNLYQKFRFWSRSTNPNTDKASLMMLYTLGFLNPIPKHFKNNTKTFWQCFKNSLEVNLCGDNGKCRILSVIANVFSYEKINENFKISNNAIIAARKHAHVCGPGEELKTNL</sequence>
<dbReference type="AlphaFoldDB" id="A0A9N9I2Z6"/>
<gene>
    <name evidence="1" type="ORF">DERYTH_LOCUS14108</name>
</gene>
<accession>A0A9N9I2Z6</accession>
<organism evidence="1 2">
    <name type="scientific">Dentiscutata erythropus</name>
    <dbReference type="NCBI Taxonomy" id="1348616"/>
    <lineage>
        <taxon>Eukaryota</taxon>
        <taxon>Fungi</taxon>
        <taxon>Fungi incertae sedis</taxon>
        <taxon>Mucoromycota</taxon>
        <taxon>Glomeromycotina</taxon>
        <taxon>Glomeromycetes</taxon>
        <taxon>Diversisporales</taxon>
        <taxon>Gigasporaceae</taxon>
        <taxon>Dentiscutata</taxon>
    </lineage>
</organism>
<comment type="caution">
    <text evidence="1">The sequence shown here is derived from an EMBL/GenBank/DDBJ whole genome shotgun (WGS) entry which is preliminary data.</text>
</comment>
<dbReference type="Proteomes" id="UP000789405">
    <property type="component" value="Unassembled WGS sequence"/>
</dbReference>
<dbReference type="EMBL" id="CAJVPY010010375">
    <property type="protein sequence ID" value="CAG8718207.1"/>
    <property type="molecule type" value="Genomic_DNA"/>
</dbReference>
<evidence type="ECO:0000313" key="1">
    <source>
        <dbReference type="EMBL" id="CAG8718207.1"/>
    </source>
</evidence>
<keyword evidence="2" id="KW-1185">Reference proteome</keyword>